<evidence type="ECO:0008006" key="3">
    <source>
        <dbReference type="Google" id="ProtNLM"/>
    </source>
</evidence>
<dbReference type="Proteomes" id="UP001597263">
    <property type="component" value="Unassembled WGS sequence"/>
</dbReference>
<reference evidence="2" key="1">
    <citation type="journal article" date="2019" name="Int. J. Syst. Evol. Microbiol.">
        <title>The Global Catalogue of Microorganisms (GCM) 10K type strain sequencing project: providing services to taxonomists for standard genome sequencing and annotation.</title>
        <authorList>
            <consortium name="The Broad Institute Genomics Platform"/>
            <consortium name="The Broad Institute Genome Sequencing Center for Infectious Disease"/>
            <person name="Wu L."/>
            <person name="Ma J."/>
        </authorList>
    </citation>
    <scope>NUCLEOTIDE SEQUENCE [LARGE SCALE GENOMIC DNA]</scope>
    <source>
        <strain evidence="2">CCUG 49584</strain>
    </source>
</reference>
<evidence type="ECO:0000313" key="1">
    <source>
        <dbReference type="EMBL" id="MFD1226763.1"/>
    </source>
</evidence>
<dbReference type="EMBL" id="JBHTMA010000033">
    <property type="protein sequence ID" value="MFD1226763.1"/>
    <property type="molecule type" value="Genomic_DNA"/>
</dbReference>
<gene>
    <name evidence="1" type="ORF">ACFQ35_06315</name>
</gene>
<evidence type="ECO:0000313" key="2">
    <source>
        <dbReference type="Proteomes" id="UP001597263"/>
    </source>
</evidence>
<accession>A0ABW3V0S2</accession>
<comment type="caution">
    <text evidence="1">The sequence shown here is derived from an EMBL/GenBank/DDBJ whole genome shotgun (WGS) entry which is preliminary data.</text>
</comment>
<keyword evidence="2" id="KW-1185">Reference proteome</keyword>
<dbReference type="RefSeq" id="WP_289387511.1">
    <property type="nucleotide sequence ID" value="NZ_JAUCBM010000005.1"/>
</dbReference>
<sequence>MAIRPDWTSGTLTLVAGSKDFTTTGSALETAALQVGDAIITVSGYVLIIEAITGQNSGTLYAECPMAAAGSDQPLRIRYQPDGSRVQGAMRMVRELLTSGNLEAFAALAGEEDAVPVFVGPGVIKLVPKSEFGPDDTKSNLAAVAQLDSIANLTELALLAKANEQFVVMDANGKIAIVPFKQFTDEIAKKFQLPEGGSEQQLISGTGGLIEPATLPVSTATQDALDLKATTALVGSKSSYNWIINGDFTINQRGGGKKPANGVYGFDRWKGHANGIEQIVEALPAGEYTLTWSGGGNGTFGGQTQASPIKATVSGGNTSVVVPQTATMISVVSGDLTTKDPWSARHKQQEQLLCDRYYQTAPEVWMGMISTSAYRRSTVMFRTIMRASPTCKGDLNETSVALFFQNISEKGAILAIDSNIGTQMNVLARNITFDAEI</sequence>
<organism evidence="1 2">
    <name type="scientific">Pseudochrobactrum kiredjianiae</name>
    <dbReference type="NCBI Taxonomy" id="386305"/>
    <lineage>
        <taxon>Bacteria</taxon>
        <taxon>Pseudomonadati</taxon>
        <taxon>Pseudomonadota</taxon>
        <taxon>Alphaproteobacteria</taxon>
        <taxon>Hyphomicrobiales</taxon>
        <taxon>Brucellaceae</taxon>
        <taxon>Pseudochrobactrum</taxon>
    </lineage>
</organism>
<name>A0ABW3V0S2_9HYPH</name>
<protein>
    <recommendedName>
        <fullName evidence="3">DUF2793 domain-containing protein</fullName>
    </recommendedName>
</protein>
<proteinExistence type="predicted"/>